<proteinExistence type="predicted"/>
<dbReference type="EMBL" id="CAIIXF020000006">
    <property type="protein sequence ID" value="CAH1786790.1"/>
    <property type="molecule type" value="Genomic_DNA"/>
</dbReference>
<evidence type="ECO:0000313" key="3">
    <source>
        <dbReference type="Proteomes" id="UP000749559"/>
    </source>
</evidence>
<sequence>MEKASQIKGQLEPNMSEKDKETNLEEKAMKIKLGKIASHYIGIHTISLGHLKASDMVRSLDDANVRAIAKSFEMSVTQCGDVPALTVNVGIRNADEYDTSLQHTIIDGNHRFAAAKVAGTPSMFQCRVYYNLSPALSIPLGIQQNDNNIRAKPMCDLELIAIIRKRLERQGDIQQKEVAAPVPETYTDIYSDLLVTTVSIHFC</sequence>
<keyword evidence="3" id="KW-1185">Reference proteome</keyword>
<name>A0A8S4P0U6_OWEFU</name>
<evidence type="ECO:0008006" key="4">
    <source>
        <dbReference type="Google" id="ProtNLM"/>
    </source>
</evidence>
<evidence type="ECO:0000256" key="1">
    <source>
        <dbReference type="SAM" id="MobiDB-lite"/>
    </source>
</evidence>
<feature type="region of interest" description="Disordered" evidence="1">
    <location>
        <begin position="1"/>
        <end position="22"/>
    </location>
</feature>
<reference evidence="2" key="1">
    <citation type="submission" date="2022-03" db="EMBL/GenBank/DDBJ databases">
        <authorList>
            <person name="Martin C."/>
        </authorList>
    </citation>
    <scope>NUCLEOTIDE SEQUENCE</scope>
</reference>
<dbReference type="AlphaFoldDB" id="A0A8S4P0U6"/>
<gene>
    <name evidence="2" type="ORF">OFUS_LOCUS12616</name>
</gene>
<protein>
    <recommendedName>
        <fullName evidence="4">ParB/Sulfiredoxin domain-containing protein</fullName>
    </recommendedName>
</protein>
<comment type="caution">
    <text evidence="2">The sequence shown here is derived from an EMBL/GenBank/DDBJ whole genome shotgun (WGS) entry which is preliminary data.</text>
</comment>
<evidence type="ECO:0000313" key="2">
    <source>
        <dbReference type="EMBL" id="CAH1786790.1"/>
    </source>
</evidence>
<accession>A0A8S4P0U6</accession>
<organism evidence="2 3">
    <name type="scientific">Owenia fusiformis</name>
    <name type="common">Polychaete worm</name>
    <dbReference type="NCBI Taxonomy" id="6347"/>
    <lineage>
        <taxon>Eukaryota</taxon>
        <taxon>Metazoa</taxon>
        <taxon>Spiralia</taxon>
        <taxon>Lophotrochozoa</taxon>
        <taxon>Annelida</taxon>
        <taxon>Polychaeta</taxon>
        <taxon>Sedentaria</taxon>
        <taxon>Canalipalpata</taxon>
        <taxon>Sabellida</taxon>
        <taxon>Oweniida</taxon>
        <taxon>Oweniidae</taxon>
        <taxon>Owenia</taxon>
    </lineage>
</organism>
<dbReference type="Proteomes" id="UP000749559">
    <property type="component" value="Unassembled WGS sequence"/>
</dbReference>